<evidence type="ECO:0000313" key="2">
    <source>
        <dbReference type="EMBL" id="MTD15951.1"/>
    </source>
</evidence>
<dbReference type="InterPro" id="IPR041726">
    <property type="entry name" value="ACAD10_11_N"/>
</dbReference>
<accession>A0A7K1FP82</accession>
<dbReference type="InterPro" id="IPR002575">
    <property type="entry name" value="Aminoglycoside_PTrfase"/>
</dbReference>
<dbReference type="SUPFAM" id="SSF56112">
    <property type="entry name" value="Protein kinase-like (PK-like)"/>
    <property type="match status" value="1"/>
</dbReference>
<dbReference type="AlphaFoldDB" id="A0A7K1FP82"/>
<evidence type="ECO:0000259" key="1">
    <source>
        <dbReference type="Pfam" id="PF01636"/>
    </source>
</evidence>
<dbReference type="Gene3D" id="3.30.200.20">
    <property type="entry name" value="Phosphorylase Kinase, domain 1"/>
    <property type="match status" value="1"/>
</dbReference>
<organism evidence="2 3">
    <name type="scientific">Nakamurella alba</name>
    <dbReference type="NCBI Taxonomy" id="2665158"/>
    <lineage>
        <taxon>Bacteria</taxon>
        <taxon>Bacillati</taxon>
        <taxon>Actinomycetota</taxon>
        <taxon>Actinomycetes</taxon>
        <taxon>Nakamurellales</taxon>
        <taxon>Nakamurellaceae</taxon>
        <taxon>Nakamurella</taxon>
    </lineage>
</organism>
<proteinExistence type="predicted"/>
<sequence length="340" mass="36980">MPSDVAADEALGHWLEQATGVPGPFRLQRLTGGNSNETLLVTGSGPQQEWILRRPPVATVDEAAHDMSREYRVLSAVQDADVPSPGVLGLYVEPGSARTMLLMQRCPGVPLAAAVPAEWTGPDLVAQIGEAAVDALVALHAVDWRAAGLEEFGRPDGYLERQVGRWRRQYEQHRTRDLPLFDPVAAWLERHRPPDIAPALLHGDFHLDNALFVPGPPVRVSAIIDWELSTIGDPLVDLGLFLAFWGNDRPSAPAMPRVQALSRVPGAPTRKDLAGRYAAASGRSVEHLDWYLTLAFFKLAAIVEGAYARYTAGDLDSPYARDLATDVPRLLEEAAVFAGL</sequence>
<keyword evidence="2" id="KW-0808">Transferase</keyword>
<dbReference type="RefSeq" id="WP_154769949.1">
    <property type="nucleotide sequence ID" value="NZ_WLYK01000008.1"/>
</dbReference>
<reference evidence="2 3" key="1">
    <citation type="submission" date="2019-11" db="EMBL/GenBank/DDBJ databases">
        <authorList>
            <person name="Jiang L.-Q."/>
        </authorList>
    </citation>
    <scope>NUCLEOTIDE SEQUENCE [LARGE SCALE GENOMIC DNA]</scope>
    <source>
        <strain evidence="2 3">YIM 132087</strain>
    </source>
</reference>
<name>A0A7K1FP82_9ACTN</name>
<dbReference type="Gene3D" id="3.90.1200.10">
    <property type="match status" value="1"/>
</dbReference>
<keyword evidence="3" id="KW-1185">Reference proteome</keyword>
<dbReference type="CDD" id="cd05154">
    <property type="entry name" value="ACAD10_11_N-like"/>
    <property type="match status" value="1"/>
</dbReference>
<dbReference type="EMBL" id="WLYK01000008">
    <property type="protein sequence ID" value="MTD15951.1"/>
    <property type="molecule type" value="Genomic_DNA"/>
</dbReference>
<dbReference type="Proteomes" id="UP000460221">
    <property type="component" value="Unassembled WGS sequence"/>
</dbReference>
<dbReference type="InterPro" id="IPR052898">
    <property type="entry name" value="ACAD10-like"/>
</dbReference>
<protein>
    <submittedName>
        <fullName evidence="2">Phosphotransferase</fullName>
    </submittedName>
</protein>
<dbReference type="InterPro" id="IPR011009">
    <property type="entry name" value="Kinase-like_dom_sf"/>
</dbReference>
<evidence type="ECO:0000313" key="3">
    <source>
        <dbReference type="Proteomes" id="UP000460221"/>
    </source>
</evidence>
<dbReference type="GO" id="GO:0016740">
    <property type="term" value="F:transferase activity"/>
    <property type="evidence" value="ECO:0007669"/>
    <property type="project" value="UniProtKB-KW"/>
</dbReference>
<dbReference type="PANTHER" id="PTHR47829">
    <property type="entry name" value="HYDROLASE, PUTATIVE (AFU_ORTHOLOGUE AFUA_1G12880)-RELATED"/>
    <property type="match status" value="1"/>
</dbReference>
<dbReference type="Pfam" id="PF01636">
    <property type="entry name" value="APH"/>
    <property type="match status" value="1"/>
</dbReference>
<dbReference type="PANTHER" id="PTHR47829:SF1">
    <property type="entry name" value="HAD FAMILY PHOSPHATASE"/>
    <property type="match status" value="1"/>
</dbReference>
<gene>
    <name evidence="2" type="ORF">GIS00_18610</name>
</gene>
<feature type="domain" description="Aminoglycoside phosphotransferase" evidence="1">
    <location>
        <begin position="27"/>
        <end position="265"/>
    </location>
</feature>
<comment type="caution">
    <text evidence="2">The sequence shown here is derived from an EMBL/GenBank/DDBJ whole genome shotgun (WGS) entry which is preliminary data.</text>
</comment>